<keyword evidence="1" id="KW-1133">Transmembrane helix</keyword>
<keyword evidence="1" id="KW-0472">Membrane</keyword>
<keyword evidence="3" id="KW-1185">Reference proteome</keyword>
<keyword evidence="1" id="KW-0812">Transmembrane</keyword>
<name>A0A7J9D2Q5_GOSGO</name>
<evidence type="ECO:0000313" key="2">
    <source>
        <dbReference type="EMBL" id="MBA0754805.1"/>
    </source>
</evidence>
<gene>
    <name evidence="2" type="ORF">Gogos_021391</name>
</gene>
<protein>
    <submittedName>
        <fullName evidence="2">Uncharacterized protein</fullName>
    </submittedName>
</protein>
<sequence length="56" mass="6500">MILRGKKGWQCFRIFKKRISNGELIGCFKMRYYIGVVISTGSLYLGFGELLVMHHC</sequence>
<comment type="caution">
    <text evidence="2">The sequence shown here is derived from an EMBL/GenBank/DDBJ whole genome shotgun (WGS) entry which is preliminary data.</text>
</comment>
<proteinExistence type="predicted"/>
<dbReference type="Proteomes" id="UP000593579">
    <property type="component" value="Unassembled WGS sequence"/>
</dbReference>
<evidence type="ECO:0000313" key="3">
    <source>
        <dbReference type="Proteomes" id="UP000593579"/>
    </source>
</evidence>
<accession>A0A7J9D2Q5</accession>
<dbReference type="AlphaFoldDB" id="A0A7J9D2Q5"/>
<feature type="transmembrane region" description="Helical" evidence="1">
    <location>
        <begin position="32"/>
        <end position="52"/>
    </location>
</feature>
<dbReference type="EMBL" id="JABEZY010264168">
    <property type="protein sequence ID" value="MBA0754805.1"/>
    <property type="molecule type" value="Genomic_DNA"/>
</dbReference>
<organism evidence="2 3">
    <name type="scientific">Gossypium gossypioides</name>
    <name type="common">Mexican cotton</name>
    <name type="synonym">Selera gossypioides</name>
    <dbReference type="NCBI Taxonomy" id="34282"/>
    <lineage>
        <taxon>Eukaryota</taxon>
        <taxon>Viridiplantae</taxon>
        <taxon>Streptophyta</taxon>
        <taxon>Embryophyta</taxon>
        <taxon>Tracheophyta</taxon>
        <taxon>Spermatophyta</taxon>
        <taxon>Magnoliopsida</taxon>
        <taxon>eudicotyledons</taxon>
        <taxon>Gunneridae</taxon>
        <taxon>Pentapetalae</taxon>
        <taxon>rosids</taxon>
        <taxon>malvids</taxon>
        <taxon>Malvales</taxon>
        <taxon>Malvaceae</taxon>
        <taxon>Malvoideae</taxon>
        <taxon>Gossypium</taxon>
    </lineage>
</organism>
<reference evidence="2 3" key="1">
    <citation type="journal article" date="2019" name="Genome Biol. Evol.">
        <title>Insights into the evolution of the New World diploid cottons (Gossypium, subgenus Houzingenia) based on genome sequencing.</title>
        <authorList>
            <person name="Grover C.E."/>
            <person name="Arick M.A. 2nd"/>
            <person name="Thrash A."/>
            <person name="Conover J.L."/>
            <person name="Sanders W.S."/>
            <person name="Peterson D.G."/>
            <person name="Frelichowski J.E."/>
            <person name="Scheffler J.A."/>
            <person name="Scheffler B.E."/>
            <person name="Wendel J.F."/>
        </authorList>
    </citation>
    <scope>NUCLEOTIDE SEQUENCE [LARGE SCALE GENOMIC DNA]</scope>
    <source>
        <strain evidence="2">5</strain>
        <tissue evidence="2">Leaf</tissue>
    </source>
</reference>
<evidence type="ECO:0000256" key="1">
    <source>
        <dbReference type="SAM" id="Phobius"/>
    </source>
</evidence>
<dbReference type="OrthoDB" id="990598at2759"/>